<keyword evidence="10" id="KW-1185">Reference proteome</keyword>
<dbReference type="RefSeq" id="WP_151903187.1">
    <property type="nucleotide sequence ID" value="NZ_CP045032.1"/>
</dbReference>
<feature type="transmembrane region" description="Helical" evidence="8">
    <location>
        <begin position="164"/>
        <end position="182"/>
    </location>
</feature>
<feature type="transmembrane region" description="Helical" evidence="8">
    <location>
        <begin position="69"/>
        <end position="88"/>
    </location>
</feature>
<evidence type="ECO:0000313" key="10">
    <source>
        <dbReference type="Proteomes" id="UP000326711"/>
    </source>
</evidence>
<feature type="transmembrane region" description="Helical" evidence="8">
    <location>
        <begin position="367"/>
        <end position="390"/>
    </location>
</feature>
<evidence type="ECO:0000256" key="2">
    <source>
        <dbReference type="ARBA" id="ARBA00005658"/>
    </source>
</evidence>
<dbReference type="InterPro" id="IPR018093">
    <property type="entry name" value="BCCT_CS"/>
</dbReference>
<evidence type="ECO:0000256" key="5">
    <source>
        <dbReference type="ARBA" id="ARBA00022692"/>
    </source>
</evidence>
<dbReference type="NCBIfam" id="TIGR00842">
    <property type="entry name" value="bcct"/>
    <property type="match status" value="1"/>
</dbReference>
<feature type="transmembrane region" description="Helical" evidence="8">
    <location>
        <begin position="30"/>
        <end position="49"/>
    </location>
</feature>
<feature type="transmembrane region" description="Helical" evidence="8">
    <location>
        <begin position="337"/>
        <end position="355"/>
    </location>
</feature>
<name>A0A5J6Z7H7_9CORY</name>
<feature type="transmembrane region" description="Helical" evidence="8">
    <location>
        <begin position="109"/>
        <end position="128"/>
    </location>
</feature>
<dbReference type="OrthoDB" id="9775735at2"/>
<dbReference type="GO" id="GO:0022857">
    <property type="term" value="F:transmembrane transporter activity"/>
    <property type="evidence" value="ECO:0007669"/>
    <property type="project" value="InterPro"/>
</dbReference>
<feature type="transmembrane region" description="Helical" evidence="8">
    <location>
        <begin position="203"/>
        <end position="228"/>
    </location>
</feature>
<feature type="transmembrane region" description="Helical" evidence="8">
    <location>
        <begin position="455"/>
        <end position="478"/>
    </location>
</feature>
<dbReference type="Proteomes" id="UP000326711">
    <property type="component" value="Chromosome"/>
</dbReference>
<keyword evidence="4" id="KW-1003">Cell membrane</keyword>
<evidence type="ECO:0000313" key="9">
    <source>
        <dbReference type="EMBL" id="QFQ02876.1"/>
    </source>
</evidence>
<keyword evidence="5 8" id="KW-0812">Transmembrane</keyword>
<dbReference type="GO" id="GO:0005886">
    <property type="term" value="C:plasma membrane"/>
    <property type="evidence" value="ECO:0007669"/>
    <property type="project" value="UniProtKB-SubCell"/>
</dbReference>
<evidence type="ECO:0000256" key="8">
    <source>
        <dbReference type="SAM" id="Phobius"/>
    </source>
</evidence>
<dbReference type="PROSITE" id="PS01303">
    <property type="entry name" value="BCCT"/>
    <property type="match status" value="1"/>
</dbReference>
<dbReference type="KEGG" id="cuo:CUROG_07635"/>
<keyword evidence="3" id="KW-0813">Transport</keyword>
<feature type="transmembrane region" description="Helical" evidence="8">
    <location>
        <begin position="280"/>
        <end position="303"/>
    </location>
</feature>
<feature type="transmembrane region" description="Helical" evidence="8">
    <location>
        <begin position="248"/>
        <end position="268"/>
    </location>
</feature>
<dbReference type="Pfam" id="PF02028">
    <property type="entry name" value="BCCT"/>
    <property type="match status" value="1"/>
</dbReference>
<dbReference type="InterPro" id="IPR000060">
    <property type="entry name" value="BCCT_transptr"/>
</dbReference>
<evidence type="ECO:0000256" key="4">
    <source>
        <dbReference type="ARBA" id="ARBA00022475"/>
    </source>
</evidence>
<keyword evidence="7 8" id="KW-0472">Membrane</keyword>
<accession>A0A5J6Z7H7</accession>
<feature type="transmembrane region" description="Helical" evidence="8">
    <location>
        <begin position="490"/>
        <end position="510"/>
    </location>
</feature>
<dbReference type="EMBL" id="CP045032">
    <property type="protein sequence ID" value="QFQ02876.1"/>
    <property type="molecule type" value="Genomic_DNA"/>
</dbReference>
<dbReference type="AlphaFoldDB" id="A0A5J6Z7H7"/>
<protein>
    <submittedName>
        <fullName evidence="9">Glycine betaine transporter BetP</fullName>
    </submittedName>
</protein>
<comment type="subcellular location">
    <subcellularLocation>
        <location evidence="1">Cell membrane</location>
        <topology evidence="1">Multi-pass membrane protein</topology>
    </subcellularLocation>
</comment>
<keyword evidence="6 8" id="KW-1133">Transmembrane helix</keyword>
<dbReference type="PANTHER" id="PTHR30047">
    <property type="entry name" value="HIGH-AFFINITY CHOLINE TRANSPORT PROTEIN-RELATED"/>
    <property type="match status" value="1"/>
</dbReference>
<reference evidence="10" key="1">
    <citation type="submission" date="2019-10" db="EMBL/GenBank/DDBJ databases">
        <title>Complete genome sequence of Corynebacterium urogenitalis DSM 108747, isolated from the genital tract of a cow.</title>
        <authorList>
            <person name="Ruckert C."/>
            <person name="Ballas P."/>
            <person name="Wagener K."/>
            <person name="Drillich M."/>
            <person name="Kaempfer P."/>
            <person name="Busse H.-J."/>
            <person name="Ehling-Schulz M."/>
        </authorList>
    </citation>
    <scope>NUCLEOTIDE SEQUENCE [LARGE SCALE GENOMIC DNA]</scope>
    <source>
        <strain evidence="10">LMM 1652</strain>
    </source>
</reference>
<sequence>MSDVSIKDRDVAVGGSATEAESSASASMNWPVTIIAAVLVLAVVVWGLAAGDSFSSFTAAALDFVVSDFGWLFMLAGTSFVAFILFIAMSKFGHIRLGKDSERPEFSTISWVSMMFAAGMGIGLMFYGTTEPLTFFREGVPGFEANDEASAFASTIFHWGLHPWALYAIVALAIAYSTYRLGNKQLLSAAFIPLIGRKAAEGPLGTVIDVLAIFATVFGTAASLGLGALQIRSGLDFNGFIEDPTQTVIIAIIVVLSACFLFSAFTGVSKGIQYLSNTNMVLALLLALFVFVLGPTVVILNYIPQSLGSYLSQFFDMAARTTNSGEETATWLNGWTIFYWAWWTSWSPFVGMFLARISRGRTVREFVFVVLLVPTVVSVIWFSVFGGSAINFEKTGQSIWGDGDSTQQLFALLHELPAGTIMSVIAMLLLATFFITSADSASTVMGSMSQNGRLVANPLVTVLWGVLTAVIAIVLLTTGGEDALSNLQNLTIIAASPFVLVIIGLMFAIARGLSNDPMYLAEKEQRTFALRQAHDRRTSQKNKGAWAKRRLLASSGADTVTTVDGQDALLVHSVETDNGTVDVIKVQDIKEIVDQAQAAAKDATQAAHAAAASADQAEAAAEAEAK</sequence>
<gene>
    <name evidence="9" type="primary">betP</name>
    <name evidence="9" type="ORF">CUROG_07635</name>
</gene>
<proteinExistence type="inferred from homology"/>
<evidence type="ECO:0000256" key="6">
    <source>
        <dbReference type="ARBA" id="ARBA00022989"/>
    </source>
</evidence>
<feature type="transmembrane region" description="Helical" evidence="8">
    <location>
        <begin position="410"/>
        <end position="435"/>
    </location>
</feature>
<evidence type="ECO:0000256" key="3">
    <source>
        <dbReference type="ARBA" id="ARBA00022448"/>
    </source>
</evidence>
<comment type="similarity">
    <text evidence="2">Belongs to the BCCT transporter (TC 2.A.15) family.</text>
</comment>
<evidence type="ECO:0000256" key="1">
    <source>
        <dbReference type="ARBA" id="ARBA00004651"/>
    </source>
</evidence>
<dbReference type="PANTHER" id="PTHR30047:SF7">
    <property type="entry name" value="HIGH-AFFINITY CHOLINE TRANSPORT PROTEIN"/>
    <property type="match status" value="1"/>
</dbReference>
<organism evidence="9 10">
    <name type="scientific">Corynebacterium urogenitale</name>
    <dbReference type="NCBI Taxonomy" id="2487892"/>
    <lineage>
        <taxon>Bacteria</taxon>
        <taxon>Bacillati</taxon>
        <taxon>Actinomycetota</taxon>
        <taxon>Actinomycetes</taxon>
        <taxon>Mycobacteriales</taxon>
        <taxon>Corynebacteriaceae</taxon>
        <taxon>Corynebacterium</taxon>
    </lineage>
</organism>
<evidence type="ECO:0000256" key="7">
    <source>
        <dbReference type="ARBA" id="ARBA00023136"/>
    </source>
</evidence>